<comment type="caution">
    <text evidence="1">The sequence shown here is derived from an EMBL/GenBank/DDBJ whole genome shotgun (WGS) entry which is preliminary data.</text>
</comment>
<evidence type="ECO:0000313" key="2">
    <source>
        <dbReference type="Proteomes" id="UP001278500"/>
    </source>
</evidence>
<proteinExistence type="predicted"/>
<dbReference type="GeneID" id="87860956"/>
<dbReference type="Proteomes" id="UP001278500">
    <property type="component" value="Unassembled WGS sequence"/>
</dbReference>
<accession>A0AAE0MPT0</accession>
<reference evidence="1" key="1">
    <citation type="journal article" date="2023" name="Mol. Phylogenet. Evol.">
        <title>Genome-scale phylogeny and comparative genomics of the fungal order Sordariales.</title>
        <authorList>
            <person name="Hensen N."/>
            <person name="Bonometti L."/>
            <person name="Westerberg I."/>
            <person name="Brannstrom I.O."/>
            <person name="Guillou S."/>
            <person name="Cros-Aarteil S."/>
            <person name="Calhoun S."/>
            <person name="Haridas S."/>
            <person name="Kuo A."/>
            <person name="Mondo S."/>
            <person name="Pangilinan J."/>
            <person name="Riley R."/>
            <person name="LaButti K."/>
            <person name="Andreopoulos B."/>
            <person name="Lipzen A."/>
            <person name="Chen C."/>
            <person name="Yan M."/>
            <person name="Daum C."/>
            <person name="Ng V."/>
            <person name="Clum A."/>
            <person name="Steindorff A."/>
            <person name="Ohm R.A."/>
            <person name="Martin F."/>
            <person name="Silar P."/>
            <person name="Natvig D.O."/>
            <person name="Lalanne C."/>
            <person name="Gautier V."/>
            <person name="Ament-Velasquez S.L."/>
            <person name="Kruys A."/>
            <person name="Hutchinson M.I."/>
            <person name="Powell A.J."/>
            <person name="Barry K."/>
            <person name="Miller A.N."/>
            <person name="Grigoriev I.V."/>
            <person name="Debuchy R."/>
            <person name="Gladieux P."/>
            <person name="Hiltunen Thoren M."/>
            <person name="Johannesson H."/>
        </authorList>
    </citation>
    <scope>NUCLEOTIDE SEQUENCE</scope>
    <source>
        <strain evidence="1">CBS 560.94</strain>
    </source>
</reference>
<organism evidence="1 2">
    <name type="scientific">Neurospora tetraspora</name>
    <dbReference type="NCBI Taxonomy" id="94610"/>
    <lineage>
        <taxon>Eukaryota</taxon>
        <taxon>Fungi</taxon>
        <taxon>Dikarya</taxon>
        <taxon>Ascomycota</taxon>
        <taxon>Pezizomycotina</taxon>
        <taxon>Sordariomycetes</taxon>
        <taxon>Sordariomycetidae</taxon>
        <taxon>Sordariales</taxon>
        <taxon>Sordariaceae</taxon>
        <taxon>Neurospora</taxon>
    </lineage>
</organism>
<name>A0AAE0MPT0_9PEZI</name>
<dbReference type="AlphaFoldDB" id="A0AAE0MPT0"/>
<sequence length="118" mass="13311">FKNHKRRGFGTPVGDVVEPLDISMATWSLASLGGRPFLLVSHLKPHLKGPEPGQNHLLSYIPISKYKKGMGEWEYQTNTVNLSHCSQLRFSHAYRDLLLNFDIFLSLIRAARPAPSLI</sequence>
<feature type="non-terminal residue" evidence="1">
    <location>
        <position position="1"/>
    </location>
</feature>
<reference evidence="1" key="2">
    <citation type="submission" date="2023-06" db="EMBL/GenBank/DDBJ databases">
        <authorList>
            <consortium name="Lawrence Berkeley National Laboratory"/>
            <person name="Haridas S."/>
            <person name="Hensen N."/>
            <person name="Bonometti L."/>
            <person name="Westerberg I."/>
            <person name="Brannstrom I.O."/>
            <person name="Guillou S."/>
            <person name="Cros-Aarteil S."/>
            <person name="Calhoun S."/>
            <person name="Kuo A."/>
            <person name="Mondo S."/>
            <person name="Pangilinan J."/>
            <person name="Riley R."/>
            <person name="Labutti K."/>
            <person name="Andreopoulos B."/>
            <person name="Lipzen A."/>
            <person name="Chen C."/>
            <person name="Yanf M."/>
            <person name="Daum C."/>
            <person name="Ng V."/>
            <person name="Clum A."/>
            <person name="Steindorff A."/>
            <person name="Ohm R."/>
            <person name="Martin F."/>
            <person name="Silar P."/>
            <person name="Natvig D."/>
            <person name="Lalanne C."/>
            <person name="Gautier V."/>
            <person name="Ament-Velasquez S.L."/>
            <person name="Kruys A."/>
            <person name="Hutchinson M.I."/>
            <person name="Powell A.J."/>
            <person name="Barry K."/>
            <person name="Miller A.N."/>
            <person name="Grigoriev I.V."/>
            <person name="Debuchy R."/>
            <person name="Gladieux P."/>
            <person name="Thoren M.H."/>
            <person name="Johannesson H."/>
        </authorList>
    </citation>
    <scope>NUCLEOTIDE SEQUENCE</scope>
    <source>
        <strain evidence="1">CBS 560.94</strain>
    </source>
</reference>
<dbReference type="RefSeq" id="XP_062679862.1">
    <property type="nucleotide sequence ID" value="XM_062823802.1"/>
</dbReference>
<dbReference type="EMBL" id="JAUEPP010000006">
    <property type="protein sequence ID" value="KAK3340920.1"/>
    <property type="molecule type" value="Genomic_DNA"/>
</dbReference>
<protein>
    <submittedName>
        <fullName evidence="1">Uncharacterized protein</fullName>
    </submittedName>
</protein>
<keyword evidence="2" id="KW-1185">Reference proteome</keyword>
<gene>
    <name evidence="1" type="ORF">B0H65DRAFT_404411</name>
</gene>
<feature type="non-terminal residue" evidence="1">
    <location>
        <position position="118"/>
    </location>
</feature>
<evidence type="ECO:0000313" key="1">
    <source>
        <dbReference type="EMBL" id="KAK3340920.1"/>
    </source>
</evidence>